<dbReference type="InterPro" id="IPR027271">
    <property type="entry name" value="Acetolactate_synth/TF_NikR_C"/>
</dbReference>
<reference evidence="1" key="1">
    <citation type="submission" date="2010-02" db="EMBL/GenBank/DDBJ databases">
        <title>Complete sequence of Thermoanaerobacter italicus Ab9.</title>
        <authorList>
            <consortium name="US DOE Joint Genome Institute"/>
            <person name="Lucas S."/>
            <person name="Copeland A."/>
            <person name="Lapidus A."/>
            <person name="Cheng J.-F."/>
            <person name="Bruce D."/>
            <person name="Goodwin L."/>
            <person name="Pitluck S."/>
            <person name="Chertkov O."/>
            <person name="Detter J.C."/>
            <person name="Han C."/>
            <person name="Tapia R."/>
            <person name="Land M."/>
            <person name="Hauser L."/>
            <person name="Kyrpides N."/>
            <person name="Mikhailova N."/>
            <person name="Hemme C.L."/>
            <person name="Woyke T."/>
        </authorList>
    </citation>
    <scope>NUCLEOTIDE SEQUENCE [LARGE SCALE GENOMIC DNA]</scope>
    <source>
        <strain evidence="1">Ab9</strain>
    </source>
</reference>
<dbReference type="Proteomes" id="UP000001552">
    <property type="component" value="Chromosome"/>
</dbReference>
<name>D3T4U1_THEIA</name>
<dbReference type="OrthoDB" id="1121298at2"/>
<organism evidence="1 2">
    <name type="scientific">Thermoanaerobacter italicus (strain DSM 9252 / Ab9)</name>
    <dbReference type="NCBI Taxonomy" id="580331"/>
    <lineage>
        <taxon>Bacteria</taxon>
        <taxon>Bacillati</taxon>
        <taxon>Bacillota</taxon>
        <taxon>Clostridia</taxon>
        <taxon>Thermoanaerobacterales</taxon>
        <taxon>Thermoanaerobacteraceae</taxon>
        <taxon>Thermoanaerobacter</taxon>
    </lineage>
</organism>
<sequence>MNIYIMGISVGKRSEFGPKVQEVLTKHGDQIIARFGIHDSQNGSGLITLNVRGKEKFMEELAEELGAIPTVTVKYMNLKESF</sequence>
<dbReference type="EMBL" id="CP001936">
    <property type="protein sequence ID" value="ADD03234.1"/>
    <property type="molecule type" value="Genomic_DNA"/>
</dbReference>
<dbReference type="KEGG" id="tit:Thit_1999"/>
<evidence type="ECO:0000313" key="2">
    <source>
        <dbReference type="Proteomes" id="UP000001552"/>
    </source>
</evidence>
<dbReference type="InterPro" id="IPR045865">
    <property type="entry name" value="ACT-like_dom_sf"/>
</dbReference>
<dbReference type="eggNOG" id="ENOG50333AZ">
    <property type="taxonomic scope" value="Bacteria"/>
</dbReference>
<proteinExistence type="predicted"/>
<dbReference type="HOGENOM" id="CLU_170247_1_1_9"/>
<accession>D3T4U1</accession>
<protein>
    <recommendedName>
        <fullName evidence="3">Transcription factor NikR nickel binding C-terminal domain-containing protein</fullName>
    </recommendedName>
</protein>
<evidence type="ECO:0000313" key="1">
    <source>
        <dbReference type="EMBL" id="ADD03234.1"/>
    </source>
</evidence>
<keyword evidence="2" id="KW-1185">Reference proteome</keyword>
<dbReference type="RefSeq" id="WP_012995935.1">
    <property type="nucleotide sequence ID" value="NC_013921.1"/>
</dbReference>
<dbReference type="InterPro" id="IPR023860">
    <property type="entry name" value="FeFe-hyd_TM1266"/>
</dbReference>
<evidence type="ECO:0008006" key="3">
    <source>
        <dbReference type="Google" id="ProtNLM"/>
    </source>
</evidence>
<dbReference type="AlphaFoldDB" id="D3T4U1"/>
<dbReference type="Pfam" id="PF21699">
    <property type="entry name" value="TM1266-like"/>
    <property type="match status" value="1"/>
</dbReference>
<dbReference type="Gene3D" id="3.30.70.1150">
    <property type="entry name" value="ACT-like. Chain A, domain 2"/>
    <property type="match status" value="1"/>
</dbReference>
<dbReference type="SUPFAM" id="SSF55021">
    <property type="entry name" value="ACT-like"/>
    <property type="match status" value="1"/>
</dbReference>
<gene>
    <name evidence="1" type="ordered locus">Thit_1999</name>
</gene>